<organism evidence="2 3">
    <name type="scientific">Nocardioides aromaticivorans</name>
    <dbReference type="NCBI Taxonomy" id="200618"/>
    <lineage>
        <taxon>Bacteria</taxon>
        <taxon>Bacillati</taxon>
        <taxon>Actinomycetota</taxon>
        <taxon>Actinomycetes</taxon>
        <taxon>Propionibacteriales</taxon>
        <taxon>Nocardioidaceae</taxon>
        <taxon>Nocardioides</taxon>
    </lineage>
</organism>
<feature type="region of interest" description="Disordered" evidence="1">
    <location>
        <begin position="203"/>
        <end position="233"/>
    </location>
</feature>
<evidence type="ECO:0000256" key="1">
    <source>
        <dbReference type="SAM" id="MobiDB-lite"/>
    </source>
</evidence>
<name>A0A7Y9ZKM6_9ACTN</name>
<evidence type="ECO:0000313" key="3">
    <source>
        <dbReference type="Proteomes" id="UP000562045"/>
    </source>
</evidence>
<dbReference type="RefSeq" id="WP_179651148.1">
    <property type="nucleotide sequence ID" value="NZ_JACBZM010000001.1"/>
</dbReference>
<reference evidence="2 3" key="1">
    <citation type="submission" date="2020-07" db="EMBL/GenBank/DDBJ databases">
        <title>Sequencing the genomes of 1000 actinobacteria strains.</title>
        <authorList>
            <person name="Klenk H.-P."/>
        </authorList>
    </citation>
    <scope>NUCLEOTIDE SEQUENCE [LARGE SCALE GENOMIC DNA]</scope>
    <source>
        <strain evidence="2 3">DSM 15131</strain>
    </source>
</reference>
<sequence>MSIRAVETPELVDPRAVVDQLRGRIQALQGGPTRLSVPTLPVFDGLVQLRTGGVYGVDSASLGMALAAGASQAGEWVGFAGWDDFGVEAAHQWGIDLSRTVLVPSPGEHWLEVTAALVDVLKVVVLRPPGQVDAKSASIIDARLRARSGVLVVQGDWPRCEVRLAAERSAWLGIGAGRGRLRERRVELVARGGGRMPTRSEVALAGGAAQGHASPSLAAPAPPITHAGRVADA</sequence>
<accession>A0A7Y9ZKM6</accession>
<gene>
    <name evidence="2" type="ORF">BJ993_004294</name>
</gene>
<dbReference type="Proteomes" id="UP000562045">
    <property type="component" value="Unassembled WGS sequence"/>
</dbReference>
<dbReference type="AlphaFoldDB" id="A0A7Y9ZKM6"/>
<proteinExistence type="predicted"/>
<dbReference type="EMBL" id="JACBZM010000001">
    <property type="protein sequence ID" value="NYI47214.1"/>
    <property type="molecule type" value="Genomic_DNA"/>
</dbReference>
<protein>
    <submittedName>
        <fullName evidence="2">Uncharacterized protein</fullName>
    </submittedName>
</protein>
<comment type="caution">
    <text evidence="2">The sequence shown here is derived from an EMBL/GenBank/DDBJ whole genome shotgun (WGS) entry which is preliminary data.</text>
</comment>
<evidence type="ECO:0000313" key="2">
    <source>
        <dbReference type="EMBL" id="NYI47214.1"/>
    </source>
</evidence>